<dbReference type="EMBL" id="BTGU01000097">
    <property type="protein sequence ID" value="GMN60288.1"/>
    <property type="molecule type" value="Genomic_DNA"/>
</dbReference>
<dbReference type="AlphaFoldDB" id="A0AA88IXY6"/>
<gene>
    <name evidence="2" type="ORF">TIFTF001_029382</name>
</gene>
<evidence type="ECO:0000256" key="1">
    <source>
        <dbReference type="SAM" id="MobiDB-lite"/>
    </source>
</evidence>
<accession>A0AA88IXY6</accession>
<feature type="region of interest" description="Disordered" evidence="1">
    <location>
        <begin position="1"/>
        <end position="75"/>
    </location>
</feature>
<feature type="compositionally biased region" description="Basic residues" evidence="1">
    <location>
        <begin position="1"/>
        <end position="10"/>
    </location>
</feature>
<keyword evidence="3" id="KW-1185">Reference proteome</keyword>
<comment type="caution">
    <text evidence="2">The sequence shown here is derived from an EMBL/GenBank/DDBJ whole genome shotgun (WGS) entry which is preliminary data.</text>
</comment>
<proteinExistence type="predicted"/>
<name>A0AA88IXY6_FICCA</name>
<dbReference type="Proteomes" id="UP001187192">
    <property type="component" value="Unassembled WGS sequence"/>
</dbReference>
<evidence type="ECO:0000313" key="2">
    <source>
        <dbReference type="EMBL" id="GMN60288.1"/>
    </source>
</evidence>
<organism evidence="2 3">
    <name type="scientific">Ficus carica</name>
    <name type="common">Common fig</name>
    <dbReference type="NCBI Taxonomy" id="3494"/>
    <lineage>
        <taxon>Eukaryota</taxon>
        <taxon>Viridiplantae</taxon>
        <taxon>Streptophyta</taxon>
        <taxon>Embryophyta</taxon>
        <taxon>Tracheophyta</taxon>
        <taxon>Spermatophyta</taxon>
        <taxon>Magnoliopsida</taxon>
        <taxon>eudicotyledons</taxon>
        <taxon>Gunneridae</taxon>
        <taxon>Pentapetalae</taxon>
        <taxon>rosids</taxon>
        <taxon>fabids</taxon>
        <taxon>Rosales</taxon>
        <taxon>Moraceae</taxon>
        <taxon>Ficeae</taxon>
        <taxon>Ficus</taxon>
    </lineage>
</organism>
<sequence length="92" mass="9732">MRWRRSRGRGGQRGVSRVQGEVATRVGDTVDGDGAGSRFARFIGHGNADHQGLMPPSRISPRPPNAVPSEDRPRADGCWSVVGVAGILADGL</sequence>
<evidence type="ECO:0000313" key="3">
    <source>
        <dbReference type="Proteomes" id="UP001187192"/>
    </source>
</evidence>
<reference evidence="2" key="1">
    <citation type="submission" date="2023-07" db="EMBL/GenBank/DDBJ databases">
        <title>draft genome sequence of fig (Ficus carica).</title>
        <authorList>
            <person name="Takahashi T."/>
            <person name="Nishimura K."/>
        </authorList>
    </citation>
    <scope>NUCLEOTIDE SEQUENCE</scope>
</reference>
<protein>
    <submittedName>
        <fullName evidence="2">Uncharacterized protein</fullName>
    </submittedName>
</protein>